<keyword evidence="2" id="KW-1185">Reference proteome</keyword>
<name>A0A7W6Q6V4_9HYPH</name>
<dbReference type="AlphaFoldDB" id="A0A7W6Q6V4"/>
<accession>A0A7W6Q6V4</accession>
<dbReference type="EMBL" id="JACIFV010000002">
    <property type="protein sequence ID" value="MBB4190848.1"/>
    <property type="molecule type" value="Genomic_DNA"/>
</dbReference>
<gene>
    <name evidence="1" type="ORF">GGD53_000981</name>
</gene>
<sequence>MSMPEAEKAIGSNHLNDFRIGDADMGAGLCYLVDDRLFEAKRHDSPNSRDDVLTLF</sequence>
<evidence type="ECO:0000313" key="2">
    <source>
        <dbReference type="Proteomes" id="UP000524492"/>
    </source>
</evidence>
<evidence type="ECO:0000313" key="1">
    <source>
        <dbReference type="EMBL" id="MBB4190848.1"/>
    </source>
</evidence>
<comment type="caution">
    <text evidence="1">The sequence shown here is derived from an EMBL/GenBank/DDBJ whole genome shotgun (WGS) entry which is preliminary data.</text>
</comment>
<organism evidence="1 2">
    <name type="scientific">Rhizobium aethiopicum</name>
    <dbReference type="NCBI Taxonomy" id="1138170"/>
    <lineage>
        <taxon>Bacteria</taxon>
        <taxon>Pseudomonadati</taxon>
        <taxon>Pseudomonadota</taxon>
        <taxon>Alphaproteobacteria</taxon>
        <taxon>Hyphomicrobiales</taxon>
        <taxon>Rhizobiaceae</taxon>
        <taxon>Rhizobium/Agrobacterium group</taxon>
        <taxon>Rhizobium</taxon>
    </lineage>
</organism>
<reference evidence="1 2" key="1">
    <citation type="submission" date="2020-08" db="EMBL/GenBank/DDBJ databases">
        <title>Genomic Encyclopedia of Type Strains, Phase IV (KMG-V): Genome sequencing to study the core and pangenomes of soil and plant-associated prokaryotes.</title>
        <authorList>
            <person name="Whitman W."/>
        </authorList>
    </citation>
    <scope>NUCLEOTIDE SEQUENCE [LARGE SCALE GENOMIC DNA]</scope>
    <source>
        <strain evidence="1 2">SEMIA 4074</strain>
    </source>
</reference>
<dbReference type="Proteomes" id="UP000524492">
    <property type="component" value="Unassembled WGS sequence"/>
</dbReference>
<proteinExistence type="predicted"/>
<protein>
    <submittedName>
        <fullName evidence="1">Uncharacterized protein</fullName>
    </submittedName>
</protein>